<sequence>MAVLALIGSGCDAIDLSRITQRDARTRVRPEPAGEHCPFGGQAFLSGLDQDRDGVLDDFEVSATDYVCADALPGVRTRVRAEPTGTNCLFGGQAVQSGLDLDASGGLDDAEVTSTEYVCATTVTHVLVRVRPVAPGVECPRGGQVTHAGHDANGNGLLEDGEISRKVQVCNEPAPVLSRVRELPGAVAPCEQGGSVVEAGADLDLDGVLDAAESNSADYACGVALAHLRLRHFEIEPGGGYCATKGTGVVAFEDSNGDTLPDPGGYTGTLILCEAPRTHDGDFVVTSAVDLIVLEGIDRLRGNLRIEAPTLPEAILPTLSIIDGSF</sequence>
<protein>
    <recommendedName>
        <fullName evidence="1">DUF7151 domain-containing protein</fullName>
    </recommendedName>
</protein>
<dbReference type="Proteomes" id="UP000273405">
    <property type="component" value="Unassembled WGS sequence"/>
</dbReference>
<feature type="domain" description="DUF7151" evidence="1">
    <location>
        <begin position="26"/>
        <end position="68"/>
    </location>
</feature>
<evidence type="ECO:0000313" key="2">
    <source>
        <dbReference type="EMBL" id="RKH25302.1"/>
    </source>
</evidence>
<feature type="domain" description="DUF7151" evidence="1">
    <location>
        <begin position="185"/>
        <end position="221"/>
    </location>
</feature>
<dbReference type="AlphaFoldDB" id="A0A3A8MDD7"/>
<dbReference type="InterPro" id="IPR055575">
    <property type="entry name" value="DUF7151"/>
</dbReference>
<reference evidence="3" key="1">
    <citation type="submission" date="2018-09" db="EMBL/GenBank/DDBJ databases">
        <authorList>
            <person name="Livingstone P.G."/>
            <person name="Whitworth D.E."/>
        </authorList>
    </citation>
    <scope>NUCLEOTIDE SEQUENCE [LARGE SCALE GENOMIC DNA]</scope>
    <source>
        <strain evidence="3">CA040B</strain>
    </source>
</reference>
<proteinExistence type="predicted"/>
<keyword evidence="3" id="KW-1185">Reference proteome</keyword>
<evidence type="ECO:0000259" key="1">
    <source>
        <dbReference type="Pfam" id="PF23657"/>
    </source>
</evidence>
<evidence type="ECO:0000313" key="3">
    <source>
        <dbReference type="Proteomes" id="UP000273405"/>
    </source>
</evidence>
<feature type="non-terminal residue" evidence="2">
    <location>
        <position position="326"/>
    </location>
</feature>
<name>A0A3A8MDD7_9BACT</name>
<organism evidence="2 3">
    <name type="scientific">Corallococcus sicarius</name>
    <dbReference type="NCBI Taxonomy" id="2316726"/>
    <lineage>
        <taxon>Bacteria</taxon>
        <taxon>Pseudomonadati</taxon>
        <taxon>Myxococcota</taxon>
        <taxon>Myxococcia</taxon>
        <taxon>Myxococcales</taxon>
        <taxon>Cystobacterineae</taxon>
        <taxon>Myxococcaceae</taxon>
        <taxon>Corallococcus</taxon>
    </lineage>
</organism>
<dbReference type="Pfam" id="PF23657">
    <property type="entry name" value="DUF7151"/>
    <property type="match status" value="4"/>
</dbReference>
<feature type="domain" description="DUF7151" evidence="1">
    <location>
        <begin position="78"/>
        <end position="119"/>
    </location>
</feature>
<dbReference type="InterPro" id="IPR018247">
    <property type="entry name" value="EF_Hand_1_Ca_BS"/>
</dbReference>
<dbReference type="PROSITE" id="PS00018">
    <property type="entry name" value="EF_HAND_1"/>
    <property type="match status" value="1"/>
</dbReference>
<dbReference type="EMBL" id="RAWG01000638">
    <property type="protein sequence ID" value="RKH25302.1"/>
    <property type="molecule type" value="Genomic_DNA"/>
</dbReference>
<gene>
    <name evidence="2" type="ORF">D7X12_41410</name>
</gene>
<feature type="domain" description="DUF7151" evidence="1">
    <location>
        <begin position="127"/>
        <end position="170"/>
    </location>
</feature>
<comment type="caution">
    <text evidence="2">The sequence shown here is derived from an EMBL/GenBank/DDBJ whole genome shotgun (WGS) entry which is preliminary data.</text>
</comment>
<accession>A0A3A8MDD7</accession>